<name>A0A8H7AQI1_9EURO</name>
<sequence>MCQHTAEGLKNISSTLYTIISNKKKKTSDMSRLRRFLTLLPICLTSVRADYLGPRYPPPADLTSDESLVAASWENLTLTLQAYLSGNDESTAPSNDALSAIQNVTFSLGMFSIHDPTATEILQFHHTSAEVANASNGSNQVDGDTIYRIASVSKLFTVYAGLLMLDSTDWDRPLTDIFPQLVETSSNNNTLVGHVQWDLVTPRALAAQIAGVPRDLLSLGELLFQPDLNPTALGLPLLDSNDPISSSLPCVGSEDPACAEDPERYIMGVQERPPTFLPWTSPAYTNNGFALLGQVLANITGKTIDEVYRESIFDPLDMTNSNSSPPIQSEWSRAVIPGNLSYFAFDSDMTKSSGGLLSTTQDLAKLGVGILNHTLLPPDETRKWMKPLSHTARLQSSVGAPWEIARYTYADSGVVTDLYTKSGDSGHYSSWFVLLPDFDAGFSILAASTSAERLATVGAIGDLVTATILPALMAQAAAEAKRNFEGSYASTVEGLNSSLTLSLNQSQGAPPGLAISSFISNGTDVLLTLPEMGRNLPNRLLPSIADVATGQVAFRAVRGADAPSAQVGPISQFLTADWISVDVLTYGGLSTELFVFDVDSSGKAMAVNPAAFRVKLERTDG</sequence>
<dbReference type="AlphaFoldDB" id="A0A8H7AQI1"/>
<feature type="domain" description="Beta-lactamase-like ARB-00930-like C-terminal" evidence="2">
    <location>
        <begin position="476"/>
        <end position="619"/>
    </location>
</feature>
<proteinExistence type="predicted"/>
<dbReference type="Gene3D" id="3.40.710.10">
    <property type="entry name" value="DD-peptidase/beta-lactamase superfamily"/>
    <property type="match status" value="1"/>
</dbReference>
<protein>
    <recommendedName>
        <fullName evidence="5">Beta-lactamase-related domain-containing protein</fullName>
    </recommendedName>
</protein>
<dbReference type="OrthoDB" id="10250282at2759"/>
<dbReference type="EMBL" id="JAACFV010000005">
    <property type="protein sequence ID" value="KAF7513615.1"/>
    <property type="molecule type" value="Genomic_DNA"/>
</dbReference>
<organism evidence="3 4">
    <name type="scientific">Endocarpon pusillum</name>
    <dbReference type="NCBI Taxonomy" id="364733"/>
    <lineage>
        <taxon>Eukaryota</taxon>
        <taxon>Fungi</taxon>
        <taxon>Dikarya</taxon>
        <taxon>Ascomycota</taxon>
        <taxon>Pezizomycotina</taxon>
        <taxon>Eurotiomycetes</taxon>
        <taxon>Chaetothyriomycetidae</taxon>
        <taxon>Verrucariales</taxon>
        <taxon>Verrucariaceae</taxon>
        <taxon>Endocarpon</taxon>
    </lineage>
</organism>
<dbReference type="InterPro" id="IPR051478">
    <property type="entry name" value="Beta-lactamase-like_AB/R"/>
</dbReference>
<feature type="domain" description="Beta-lactamase-related" evidence="1">
    <location>
        <begin position="128"/>
        <end position="452"/>
    </location>
</feature>
<dbReference type="InterPro" id="IPR058664">
    <property type="entry name" value="ARB_00930-like_C"/>
</dbReference>
<evidence type="ECO:0000259" key="2">
    <source>
        <dbReference type="Pfam" id="PF26335"/>
    </source>
</evidence>
<dbReference type="Pfam" id="PF00144">
    <property type="entry name" value="Beta-lactamase"/>
    <property type="match status" value="1"/>
</dbReference>
<reference evidence="3" key="1">
    <citation type="submission" date="2020-02" db="EMBL/GenBank/DDBJ databases">
        <authorList>
            <person name="Palmer J.M."/>
        </authorList>
    </citation>
    <scope>NUCLEOTIDE SEQUENCE</scope>
    <source>
        <strain evidence="3">EPUS1.4</strain>
        <tissue evidence="3">Thallus</tissue>
    </source>
</reference>
<evidence type="ECO:0000313" key="4">
    <source>
        <dbReference type="Proteomes" id="UP000606974"/>
    </source>
</evidence>
<dbReference type="Pfam" id="PF26335">
    <property type="entry name" value="ARB_00930_C"/>
    <property type="match status" value="1"/>
</dbReference>
<comment type="caution">
    <text evidence="3">The sequence shown here is derived from an EMBL/GenBank/DDBJ whole genome shotgun (WGS) entry which is preliminary data.</text>
</comment>
<evidence type="ECO:0000313" key="3">
    <source>
        <dbReference type="EMBL" id="KAF7513615.1"/>
    </source>
</evidence>
<dbReference type="PANTHER" id="PTHR22935:SF97">
    <property type="entry name" value="BETA-LACTAMASE-RELATED DOMAIN-CONTAINING PROTEIN"/>
    <property type="match status" value="1"/>
</dbReference>
<accession>A0A8H7AQI1</accession>
<dbReference type="InterPro" id="IPR001466">
    <property type="entry name" value="Beta-lactam-related"/>
</dbReference>
<dbReference type="PANTHER" id="PTHR22935">
    <property type="entry name" value="PENICILLIN-BINDING PROTEIN"/>
    <property type="match status" value="1"/>
</dbReference>
<evidence type="ECO:0000259" key="1">
    <source>
        <dbReference type="Pfam" id="PF00144"/>
    </source>
</evidence>
<keyword evidence="4" id="KW-1185">Reference proteome</keyword>
<dbReference type="SUPFAM" id="SSF56601">
    <property type="entry name" value="beta-lactamase/transpeptidase-like"/>
    <property type="match status" value="1"/>
</dbReference>
<dbReference type="InterPro" id="IPR012338">
    <property type="entry name" value="Beta-lactam/transpept-like"/>
</dbReference>
<gene>
    <name evidence="3" type="ORF">GJ744_008909</name>
</gene>
<evidence type="ECO:0008006" key="5">
    <source>
        <dbReference type="Google" id="ProtNLM"/>
    </source>
</evidence>
<dbReference type="Proteomes" id="UP000606974">
    <property type="component" value="Unassembled WGS sequence"/>
</dbReference>